<organism evidence="4 5">
    <name type="scientific">Alistipes dispar</name>
    <dbReference type="NCBI Taxonomy" id="2585119"/>
    <lineage>
        <taxon>Bacteria</taxon>
        <taxon>Pseudomonadati</taxon>
        <taxon>Bacteroidota</taxon>
        <taxon>Bacteroidia</taxon>
        <taxon>Bacteroidales</taxon>
        <taxon>Rikenellaceae</taxon>
        <taxon>Alistipes</taxon>
    </lineage>
</organism>
<evidence type="ECO:0000256" key="1">
    <source>
        <dbReference type="SAM" id="MobiDB-lite"/>
    </source>
</evidence>
<protein>
    <recommendedName>
        <fullName evidence="3">Outer membrane protein beta-barrel domain-containing protein</fullName>
    </recommendedName>
</protein>
<evidence type="ECO:0000313" key="4">
    <source>
        <dbReference type="EMBL" id="BBL07609.1"/>
    </source>
</evidence>
<dbReference type="Pfam" id="PF13620">
    <property type="entry name" value="CarboxypepD_reg"/>
    <property type="match status" value="1"/>
</dbReference>
<proteinExistence type="predicted"/>
<sequence>MKNVLLTTLLALFAAAASAQTGAVTGRIVDADTGESVVGAVLTVTPARNPEKKQYLTSAYEGSVSIPSLSYGEYGLSVSFLGYNTLDTTFRVASPKVSLGVLKLKPGVQIETVVKEVKAMRTSQKGDTVSYNAGAFKVTTDADVEGLLKKMPGITVTDGTVEAQGEEIKKIFVDGKEFFGEDVTTAIKSLPAEAVERVEVYNKLSDAAEFSGMDDGEGYKALNIVTKPGMRQGQFGKLYAGYGYDADTKTESQHKYIAGGNVNIFSGDSRVSVIGLFNNVNQQNFSFEDILGVTGGSGGRRGGVGQYMMRPQSGVAKVNAVGLNYSDTWGKRDQLSFQGSYFFNNTNTTNRSTTQKWYEAPMAVDTLSTTGYSDTKGFNHRFNARLEWKISENQNLMVRPNFSYQSNDPWSTTQGWQYGESGYSRTDNFNDGLRSGYSLGTFAVYRAKLGKDGRTITLNGSFRYSDSENNATSYSNQLGSLPDRPVTDPATGVWIPDDYVQLRYLRDMAPSRSHTLRGEFTYTEPVAKYAQVSFQYRATYDHQERDKRSYETGSDFSIAGLTPDPQLSNAYESNFTTHRFGPGFRYSKERNTFIANVYYQRSLLDGMVTQNGSEKIRHNYNDVTYFMMGQLNINRENSLRLFVSSYTDNPEVTNLQSVYDISDAQNISHGNPGLKPFYSHRVNFHYVNSNVEKGRTFMWMFSFQSTSDYIATHTVQNPSIEIDGQRYTPNFYSMPVNLDGSRSLMTHLSYGFPIGFLKSNFNVMAGIVYSKTPSMLGGTVDAATGMISGGERNDASNMGYDFRAVLGSNISENVDFTLAWNGTYNEATNSLDASDSKNRYFSHTAQGDLKVVFPLGFTLTASAAYTQYIGFTNDYDSHYTLCNVYVGKKVFRNRRGEIMVGVNDMFNQNKAFARTTGSGWTQNATNSVIGRYYMVQFTYNLRRFGKKGSTNIKDYDGMEHLEGRRRMGPGGPGGPPPFRPR</sequence>
<dbReference type="EMBL" id="AP019736">
    <property type="protein sequence ID" value="BBL07609.1"/>
    <property type="molecule type" value="Genomic_DNA"/>
</dbReference>
<keyword evidence="2" id="KW-0732">Signal</keyword>
<dbReference type="InterPro" id="IPR041700">
    <property type="entry name" value="OMP_b-brl_3"/>
</dbReference>
<dbReference type="AlphaFoldDB" id="A0A4Y1X543"/>
<dbReference type="SUPFAM" id="SSF49452">
    <property type="entry name" value="Starch-binding domain-like"/>
    <property type="match status" value="1"/>
</dbReference>
<dbReference type="RefSeq" id="WP_141429765.1">
    <property type="nucleotide sequence ID" value="NZ_AP019736.1"/>
</dbReference>
<dbReference type="OrthoDB" id="603275at2"/>
<feature type="region of interest" description="Disordered" evidence="1">
    <location>
        <begin position="961"/>
        <end position="981"/>
    </location>
</feature>
<feature type="chain" id="PRO_5021430169" description="Outer membrane protein beta-barrel domain-containing protein" evidence="2">
    <location>
        <begin position="20"/>
        <end position="981"/>
    </location>
</feature>
<dbReference type="SUPFAM" id="SSF56935">
    <property type="entry name" value="Porins"/>
    <property type="match status" value="1"/>
</dbReference>
<feature type="domain" description="Outer membrane protein beta-barrel" evidence="3">
    <location>
        <begin position="503"/>
        <end position="786"/>
    </location>
</feature>
<dbReference type="KEGG" id="ada:A5CPEGH6_22470"/>
<evidence type="ECO:0000259" key="3">
    <source>
        <dbReference type="Pfam" id="PF14905"/>
    </source>
</evidence>
<evidence type="ECO:0000256" key="2">
    <source>
        <dbReference type="SAM" id="SignalP"/>
    </source>
</evidence>
<dbReference type="InterPro" id="IPR013784">
    <property type="entry name" value="Carb-bd-like_fold"/>
</dbReference>
<dbReference type="Proteomes" id="UP000319374">
    <property type="component" value="Chromosome"/>
</dbReference>
<gene>
    <name evidence="4" type="ORF">A5CPEGH6_22470</name>
</gene>
<dbReference type="Pfam" id="PF14905">
    <property type="entry name" value="OMP_b-brl_3"/>
    <property type="match status" value="2"/>
</dbReference>
<feature type="signal peptide" evidence="2">
    <location>
        <begin position="1"/>
        <end position="19"/>
    </location>
</feature>
<evidence type="ECO:0000313" key="5">
    <source>
        <dbReference type="Proteomes" id="UP000319374"/>
    </source>
</evidence>
<dbReference type="Gene3D" id="2.60.40.1120">
    <property type="entry name" value="Carboxypeptidase-like, regulatory domain"/>
    <property type="match status" value="1"/>
</dbReference>
<feature type="domain" description="Outer membrane protein beta-barrel" evidence="3">
    <location>
        <begin position="790"/>
        <end position="939"/>
    </location>
</feature>
<dbReference type="GO" id="GO:0030246">
    <property type="term" value="F:carbohydrate binding"/>
    <property type="evidence" value="ECO:0007669"/>
    <property type="project" value="InterPro"/>
</dbReference>
<keyword evidence="5" id="KW-1185">Reference proteome</keyword>
<name>A0A4Y1X543_9BACT</name>
<reference evidence="5" key="1">
    <citation type="submission" date="2019-06" db="EMBL/GenBank/DDBJ databases">
        <title>Alistipes onderdonkii subsp. vulgaris subsp. nov., Alistipes dispar sp. nov. and Alistipes communis sp. nov., isolated from human faeces, and creation of Alistipes onderdonkii subsp. onderdonkii subsp. nov.</title>
        <authorList>
            <person name="Sakamoto M."/>
            <person name="Ikeyama N."/>
            <person name="Ogata Y."/>
            <person name="Suda W."/>
            <person name="Iino T."/>
            <person name="Hattori M."/>
            <person name="Ohkuma M."/>
        </authorList>
    </citation>
    <scope>NUCLEOTIDE SEQUENCE [LARGE SCALE GENOMIC DNA]</scope>
    <source>
        <strain evidence="5">5CPEGH6</strain>
    </source>
</reference>
<dbReference type="GeneID" id="98674235"/>
<accession>A0A4Y1X543</accession>
<feature type="compositionally biased region" description="Pro residues" evidence="1">
    <location>
        <begin position="972"/>
        <end position="981"/>
    </location>
</feature>